<comment type="caution">
    <text evidence="1">The sequence shown here is derived from an EMBL/GenBank/DDBJ whole genome shotgun (WGS) entry which is preliminary data.</text>
</comment>
<reference evidence="1 2" key="1">
    <citation type="submission" date="2024-01" db="EMBL/GenBank/DDBJ databases">
        <title>The diversity of rhizobia nodulating Mimosa spp. in eleven states of Brazil covering several biomes is determined by host plant, location, and edaphic factors.</title>
        <authorList>
            <person name="Rouws L."/>
            <person name="Barauna A."/>
            <person name="Beukes C."/>
            <person name="De Faria S.M."/>
            <person name="Gross E."/>
            <person name="Dos Reis Junior F.B."/>
            <person name="Simon M."/>
            <person name="Maluk M."/>
            <person name="Odee D.W."/>
            <person name="Kenicer G."/>
            <person name="Young J.P.W."/>
            <person name="Reis V.M."/>
            <person name="Zilli J."/>
            <person name="James E.K."/>
        </authorList>
    </citation>
    <scope>NUCLEOTIDE SEQUENCE [LARGE SCALE GENOMIC DNA]</scope>
    <source>
        <strain evidence="1 2">JHI1651</strain>
    </source>
</reference>
<name>A0ABV0EAK8_9BURK</name>
<keyword evidence="1" id="KW-0238">DNA-binding</keyword>
<evidence type="ECO:0000313" key="1">
    <source>
        <dbReference type="EMBL" id="MEO1760322.1"/>
    </source>
</evidence>
<dbReference type="GO" id="GO:0003677">
    <property type="term" value="F:DNA binding"/>
    <property type="evidence" value="ECO:0007669"/>
    <property type="project" value="UniProtKB-KW"/>
</dbReference>
<accession>A0ABV0EAK8</accession>
<protein>
    <submittedName>
        <fullName evidence="1">DNA-binding response regulator</fullName>
    </submittedName>
</protein>
<evidence type="ECO:0000313" key="2">
    <source>
        <dbReference type="Proteomes" id="UP001462961"/>
    </source>
</evidence>
<dbReference type="Proteomes" id="UP001462961">
    <property type="component" value="Unassembled WGS sequence"/>
</dbReference>
<sequence length="26" mass="2849">MIRILIADDHAIVRGGLRQIIATTSD</sequence>
<organism evidence="1 2">
    <name type="scientific">Paraburkholderia caribensis</name>
    <dbReference type="NCBI Taxonomy" id="75105"/>
    <lineage>
        <taxon>Bacteria</taxon>
        <taxon>Pseudomonadati</taxon>
        <taxon>Pseudomonadota</taxon>
        <taxon>Betaproteobacteria</taxon>
        <taxon>Burkholderiales</taxon>
        <taxon>Burkholderiaceae</taxon>
        <taxon>Paraburkholderia</taxon>
    </lineage>
</organism>
<dbReference type="EMBL" id="JAYLVJ010000160">
    <property type="protein sequence ID" value="MEO1760322.1"/>
    <property type="molecule type" value="Genomic_DNA"/>
</dbReference>
<keyword evidence="2" id="KW-1185">Reference proteome</keyword>
<feature type="non-terminal residue" evidence="1">
    <location>
        <position position="26"/>
    </location>
</feature>
<proteinExistence type="predicted"/>
<gene>
    <name evidence="1" type="ORF">VOI32_41580</name>
</gene>